<sequence length="376" mass="41026">MPGLLRRGSRSTADVTALPEHYEGIIAGDPTLHLPLGPMAGIHTTKLLTGLARRSGKTLPDEQPAIALTFSDPDLLLVRNAVLKACDALDGLADGIVDNLPACTGPPCSHAVAGDAVRGRQDRRLSVGRPDRDAGDGLCRCRRFKGPAALCQLALGPRHGRGFSEGQQLQPDMALLVARIGQRHDEQRDQAVIRFRHLGPLHVRAEAAFHRRRSCLSPAPTHCPSRWRTTSTPTLPGSTVRPPPVRPPLYAPSSAVMYFTDATDLSTFQKRGGKPMVYHGGADSSVSVNDTLRWYEGVARQSGGNAQDFARMYVVPGAALRARTVRWVTSPPDCDRRARLHFDHSSLNHPKYPGKRPCPLIRLSSVRRSHSPRPQR</sequence>
<reference evidence="6 7" key="1">
    <citation type="submission" date="2024-03" db="EMBL/GenBank/DDBJ databases">
        <title>Novel species of the genus Variovorax.</title>
        <authorList>
            <person name="Liu Q."/>
            <person name="Xin Y.-H."/>
        </authorList>
    </citation>
    <scope>NUCLEOTIDE SEQUENCE [LARGE SCALE GENOMIC DNA]</scope>
    <source>
        <strain evidence="6 7">KACC 18501</strain>
    </source>
</reference>
<accession>A0ABU8VYW0</accession>
<dbReference type="EMBL" id="JBBKZV010000005">
    <property type="protein sequence ID" value="MEJ8822573.1"/>
    <property type="molecule type" value="Genomic_DNA"/>
</dbReference>
<feature type="compositionally biased region" description="Basic residues" evidence="5">
    <location>
        <begin position="365"/>
        <end position="376"/>
    </location>
</feature>
<evidence type="ECO:0000256" key="1">
    <source>
        <dbReference type="ARBA" id="ARBA00022487"/>
    </source>
</evidence>
<dbReference type="Proteomes" id="UP001363010">
    <property type="component" value="Unassembled WGS sequence"/>
</dbReference>
<keyword evidence="1" id="KW-0719">Serine esterase</keyword>
<dbReference type="PANTHER" id="PTHR33938">
    <property type="entry name" value="FERULOYL ESTERASE B-RELATED"/>
    <property type="match status" value="1"/>
</dbReference>
<feature type="compositionally biased region" description="Polar residues" evidence="5">
    <location>
        <begin position="227"/>
        <end position="237"/>
    </location>
</feature>
<keyword evidence="3 6" id="KW-0378">Hydrolase</keyword>
<keyword evidence="2" id="KW-0732">Signal</keyword>
<name>A0ABU8VYW0_9BURK</name>
<evidence type="ECO:0000313" key="7">
    <source>
        <dbReference type="Proteomes" id="UP001363010"/>
    </source>
</evidence>
<proteinExistence type="predicted"/>
<dbReference type="InterPro" id="IPR011118">
    <property type="entry name" value="Tannase/feruloyl_esterase"/>
</dbReference>
<evidence type="ECO:0000313" key="6">
    <source>
        <dbReference type="EMBL" id="MEJ8822573.1"/>
    </source>
</evidence>
<dbReference type="PANTHER" id="PTHR33938:SF15">
    <property type="entry name" value="FERULOYL ESTERASE B-RELATED"/>
    <property type="match status" value="1"/>
</dbReference>
<evidence type="ECO:0000256" key="5">
    <source>
        <dbReference type="SAM" id="MobiDB-lite"/>
    </source>
</evidence>
<dbReference type="GO" id="GO:0016787">
    <property type="term" value="F:hydrolase activity"/>
    <property type="evidence" value="ECO:0007669"/>
    <property type="project" value="UniProtKB-KW"/>
</dbReference>
<keyword evidence="7" id="KW-1185">Reference proteome</keyword>
<comment type="caution">
    <text evidence="6">The sequence shown here is derived from an EMBL/GenBank/DDBJ whole genome shotgun (WGS) entry which is preliminary data.</text>
</comment>
<protein>
    <submittedName>
        <fullName evidence="6">Tannase/feruloyl esterase family alpha/beta hydrolase</fullName>
    </submittedName>
</protein>
<evidence type="ECO:0000256" key="3">
    <source>
        <dbReference type="ARBA" id="ARBA00022801"/>
    </source>
</evidence>
<keyword evidence="4" id="KW-1015">Disulfide bond</keyword>
<organism evidence="6 7">
    <name type="scientific">Variovorax humicola</name>
    <dbReference type="NCBI Taxonomy" id="1769758"/>
    <lineage>
        <taxon>Bacteria</taxon>
        <taxon>Pseudomonadati</taxon>
        <taxon>Pseudomonadota</taxon>
        <taxon>Betaproteobacteria</taxon>
        <taxon>Burkholderiales</taxon>
        <taxon>Comamonadaceae</taxon>
        <taxon>Variovorax</taxon>
    </lineage>
</organism>
<evidence type="ECO:0000256" key="2">
    <source>
        <dbReference type="ARBA" id="ARBA00022729"/>
    </source>
</evidence>
<evidence type="ECO:0000256" key="4">
    <source>
        <dbReference type="ARBA" id="ARBA00023157"/>
    </source>
</evidence>
<dbReference type="Pfam" id="PF07519">
    <property type="entry name" value="Tannase"/>
    <property type="match status" value="1"/>
</dbReference>
<feature type="region of interest" description="Disordered" evidence="5">
    <location>
        <begin position="344"/>
        <end position="376"/>
    </location>
</feature>
<feature type="region of interest" description="Disordered" evidence="5">
    <location>
        <begin position="220"/>
        <end position="245"/>
    </location>
</feature>
<gene>
    <name evidence="6" type="ORF">WKW80_11090</name>
</gene>